<name>F9QE39_9BACT</name>
<comment type="caution">
    <text evidence="4">The sequence shown here is derived from an EMBL/GenBank/DDBJ whole genome shotgun (WGS) entry which is preliminary data.</text>
</comment>
<comment type="similarity">
    <text evidence="2 3">Belongs to the NrdI family.</text>
</comment>
<dbReference type="eggNOG" id="COG1780">
    <property type="taxonomic scope" value="Bacteria"/>
</dbReference>
<dbReference type="SUPFAM" id="SSF52218">
    <property type="entry name" value="Flavoproteins"/>
    <property type="match status" value="1"/>
</dbReference>
<dbReference type="PIRSF" id="PIRSF005087">
    <property type="entry name" value="NrdI"/>
    <property type="match status" value="1"/>
</dbReference>
<comment type="function">
    <text evidence="1 3">Probably involved in ribonucleotide reductase function.</text>
</comment>
<organism evidence="4 5">
    <name type="scientific">Mycoplasmopsis anatis 1340</name>
    <dbReference type="NCBI Taxonomy" id="1034808"/>
    <lineage>
        <taxon>Bacteria</taxon>
        <taxon>Bacillati</taxon>
        <taxon>Mycoplasmatota</taxon>
        <taxon>Mycoplasmoidales</taxon>
        <taxon>Metamycoplasmataceae</taxon>
        <taxon>Mycoplasmopsis</taxon>
    </lineage>
</organism>
<accession>F9QE39</accession>
<evidence type="ECO:0000256" key="3">
    <source>
        <dbReference type="HAMAP-Rule" id="MF_00128"/>
    </source>
</evidence>
<dbReference type="PANTHER" id="PTHR37297">
    <property type="entry name" value="PROTEIN NRDI"/>
    <property type="match status" value="1"/>
</dbReference>
<dbReference type="PANTHER" id="PTHR37297:SF1">
    <property type="entry name" value="PROTEIN NRDI"/>
    <property type="match status" value="1"/>
</dbReference>
<evidence type="ECO:0000313" key="4">
    <source>
        <dbReference type="EMBL" id="EGS28983.1"/>
    </source>
</evidence>
<dbReference type="GO" id="GO:0010181">
    <property type="term" value="F:FMN binding"/>
    <property type="evidence" value="ECO:0007669"/>
    <property type="project" value="InterPro"/>
</dbReference>
<evidence type="ECO:0000256" key="1">
    <source>
        <dbReference type="ARBA" id="ARBA00003999"/>
    </source>
</evidence>
<dbReference type="InterPro" id="IPR029039">
    <property type="entry name" value="Flavoprotein-like_sf"/>
</dbReference>
<reference evidence="4 5" key="1">
    <citation type="journal article" date="2011" name="J. Bacteriol.">
        <title>Genome Sequence of Duck Pathogen Mycoplasma anatis Strain 1340.</title>
        <authorList>
            <person name="Guo Z."/>
            <person name="Chen P."/>
            <person name="Ren P."/>
            <person name="Kuang S."/>
            <person name="Zhou Z."/>
            <person name="Li Z."/>
            <person name="Liu M."/>
            <person name="Shi D."/>
            <person name="Xiao Y."/>
            <person name="Wang X."/>
            <person name="Zhou R."/>
            <person name="Jin H."/>
            <person name="Bi D."/>
        </authorList>
    </citation>
    <scope>NUCLEOTIDE SEQUENCE [LARGE SCALE GENOMIC DNA]</scope>
    <source>
        <strain evidence="4 5">1340</strain>
    </source>
</reference>
<dbReference type="Pfam" id="PF07972">
    <property type="entry name" value="Flavodoxin_NdrI"/>
    <property type="match status" value="1"/>
</dbReference>
<protein>
    <recommendedName>
        <fullName evidence="3">Protein NrdI</fullName>
    </recommendedName>
</protein>
<dbReference type="NCBIfam" id="TIGR00333">
    <property type="entry name" value="nrdI"/>
    <property type="match status" value="1"/>
</dbReference>
<dbReference type="EMBL" id="AFVJ01000032">
    <property type="protein sequence ID" value="EGS28983.1"/>
    <property type="molecule type" value="Genomic_DNA"/>
</dbReference>
<dbReference type="STRING" id="1034808.GIG_03337"/>
<dbReference type="AlphaFoldDB" id="F9QE39"/>
<gene>
    <name evidence="3 4" type="primary">nrdI</name>
    <name evidence="4" type="ORF">GIG_03337</name>
</gene>
<dbReference type="HAMAP" id="MF_00128">
    <property type="entry name" value="NrdI"/>
    <property type="match status" value="1"/>
</dbReference>
<dbReference type="InterPro" id="IPR020852">
    <property type="entry name" value="RNR_Ib_NrdI_bac"/>
</dbReference>
<proteinExistence type="inferred from homology"/>
<keyword evidence="5" id="KW-1185">Reference proteome</keyword>
<dbReference type="Proteomes" id="UP000005055">
    <property type="component" value="Unassembled WGS sequence"/>
</dbReference>
<evidence type="ECO:0000313" key="5">
    <source>
        <dbReference type="Proteomes" id="UP000005055"/>
    </source>
</evidence>
<sequence>MRVLIMEKEQVLSNKIPTGEMHVVYFSSTSENTKKFCDKLGITATRIPMDMEESININRDYVLISPTYSGGLGDFKGSVPRQVIKFLNNENNRKHCVAVIGSGNTNFGDTYALAGFVLSKKLEVPLLHIFELLGTQHDVEVVREKIKKLWNK</sequence>
<evidence type="ECO:0000256" key="2">
    <source>
        <dbReference type="ARBA" id="ARBA00009942"/>
    </source>
</evidence>
<dbReference type="Gene3D" id="3.40.50.360">
    <property type="match status" value="1"/>
</dbReference>
<dbReference type="InterPro" id="IPR004465">
    <property type="entry name" value="RNR_NrdI"/>
</dbReference>